<evidence type="ECO:0000256" key="1">
    <source>
        <dbReference type="SAM" id="Phobius"/>
    </source>
</evidence>
<sequence>MFHNNLLCCLLLDEQGGSIRFSFWGLMLMDPVGEQSDKVGQTGSCASCNSLSFRAPLIYFICSHFVSCGLPFLVSYLFA</sequence>
<comment type="caution">
    <text evidence="2">The sequence shown here is derived from an EMBL/GenBank/DDBJ whole genome shotgun (WGS) entry which is preliminary data.</text>
</comment>
<keyword evidence="1" id="KW-0472">Membrane</keyword>
<dbReference type="EMBL" id="JAYMYS010000004">
    <property type="protein sequence ID" value="KAK7397312.1"/>
    <property type="molecule type" value="Genomic_DNA"/>
</dbReference>
<keyword evidence="1" id="KW-1133">Transmembrane helix</keyword>
<dbReference type="AlphaFoldDB" id="A0AAN9SJJ1"/>
<name>A0AAN9SJJ1_PSOTE</name>
<keyword evidence="3" id="KW-1185">Reference proteome</keyword>
<dbReference type="Proteomes" id="UP001386955">
    <property type="component" value="Unassembled WGS sequence"/>
</dbReference>
<organism evidence="2 3">
    <name type="scientific">Psophocarpus tetragonolobus</name>
    <name type="common">Winged bean</name>
    <name type="synonym">Dolichos tetragonolobus</name>
    <dbReference type="NCBI Taxonomy" id="3891"/>
    <lineage>
        <taxon>Eukaryota</taxon>
        <taxon>Viridiplantae</taxon>
        <taxon>Streptophyta</taxon>
        <taxon>Embryophyta</taxon>
        <taxon>Tracheophyta</taxon>
        <taxon>Spermatophyta</taxon>
        <taxon>Magnoliopsida</taxon>
        <taxon>eudicotyledons</taxon>
        <taxon>Gunneridae</taxon>
        <taxon>Pentapetalae</taxon>
        <taxon>rosids</taxon>
        <taxon>fabids</taxon>
        <taxon>Fabales</taxon>
        <taxon>Fabaceae</taxon>
        <taxon>Papilionoideae</taxon>
        <taxon>50 kb inversion clade</taxon>
        <taxon>NPAAA clade</taxon>
        <taxon>indigoferoid/millettioid clade</taxon>
        <taxon>Phaseoleae</taxon>
        <taxon>Psophocarpus</taxon>
    </lineage>
</organism>
<evidence type="ECO:0000313" key="2">
    <source>
        <dbReference type="EMBL" id="KAK7397312.1"/>
    </source>
</evidence>
<evidence type="ECO:0000313" key="3">
    <source>
        <dbReference type="Proteomes" id="UP001386955"/>
    </source>
</evidence>
<proteinExistence type="predicted"/>
<feature type="transmembrane region" description="Helical" evidence="1">
    <location>
        <begin position="57"/>
        <end position="78"/>
    </location>
</feature>
<keyword evidence="1" id="KW-0812">Transmembrane</keyword>
<protein>
    <submittedName>
        <fullName evidence="2">Uncharacterized protein</fullName>
    </submittedName>
</protein>
<gene>
    <name evidence="2" type="ORF">VNO78_18480</name>
</gene>
<accession>A0AAN9SJJ1</accession>
<reference evidence="2 3" key="1">
    <citation type="submission" date="2024-01" db="EMBL/GenBank/DDBJ databases">
        <title>The genomes of 5 underutilized Papilionoideae crops provide insights into root nodulation and disease resistanc.</title>
        <authorList>
            <person name="Jiang F."/>
        </authorList>
    </citation>
    <scope>NUCLEOTIDE SEQUENCE [LARGE SCALE GENOMIC DNA]</scope>
    <source>
        <strain evidence="2">DUOXIRENSHENG_FW03</strain>
        <tissue evidence="2">Leaves</tissue>
    </source>
</reference>